<reference evidence="2 3" key="1">
    <citation type="submission" date="2019-07" db="EMBL/GenBank/DDBJ databases">
        <title>Rhodotorula toruloides NBRC10032 genome sequencing.</title>
        <authorList>
            <person name="Shida Y."/>
            <person name="Takaku H."/>
            <person name="Ogasawara W."/>
            <person name="Mori K."/>
        </authorList>
    </citation>
    <scope>NUCLEOTIDE SEQUENCE [LARGE SCALE GENOMIC DNA]</scope>
    <source>
        <strain evidence="2 3">NBRC10032</strain>
    </source>
</reference>
<name>A0A511KFZ7_RHOTO</name>
<feature type="chain" id="PRO_5021935512" evidence="1">
    <location>
        <begin position="26"/>
        <end position="148"/>
    </location>
</feature>
<evidence type="ECO:0000313" key="2">
    <source>
        <dbReference type="EMBL" id="GEM09300.1"/>
    </source>
</evidence>
<evidence type="ECO:0000313" key="3">
    <source>
        <dbReference type="Proteomes" id="UP000321518"/>
    </source>
</evidence>
<dbReference type="OrthoDB" id="2530475at2759"/>
<gene>
    <name evidence="2" type="ORF">Rt10032_c07g3317</name>
</gene>
<comment type="caution">
    <text evidence="2">The sequence shown here is derived from an EMBL/GenBank/DDBJ whole genome shotgun (WGS) entry which is preliminary data.</text>
</comment>
<dbReference type="Proteomes" id="UP000321518">
    <property type="component" value="Unassembled WGS sequence"/>
</dbReference>
<evidence type="ECO:0000256" key="1">
    <source>
        <dbReference type="SAM" id="SignalP"/>
    </source>
</evidence>
<protein>
    <submittedName>
        <fullName evidence="2">Proteophosphoglycan ppg4</fullName>
    </submittedName>
</protein>
<organism evidence="2 3">
    <name type="scientific">Rhodotorula toruloides</name>
    <name type="common">Yeast</name>
    <name type="synonym">Rhodosporidium toruloides</name>
    <dbReference type="NCBI Taxonomy" id="5286"/>
    <lineage>
        <taxon>Eukaryota</taxon>
        <taxon>Fungi</taxon>
        <taxon>Dikarya</taxon>
        <taxon>Basidiomycota</taxon>
        <taxon>Pucciniomycotina</taxon>
        <taxon>Microbotryomycetes</taxon>
        <taxon>Sporidiobolales</taxon>
        <taxon>Sporidiobolaceae</taxon>
        <taxon>Rhodotorula</taxon>
    </lineage>
</organism>
<proteinExistence type="predicted"/>
<dbReference type="EMBL" id="BJWK01000007">
    <property type="protein sequence ID" value="GEM09300.1"/>
    <property type="molecule type" value="Genomic_DNA"/>
</dbReference>
<dbReference type="AlphaFoldDB" id="A0A511KFZ7"/>
<accession>A0A511KFZ7</accession>
<keyword evidence="1" id="KW-0732">Signal</keyword>
<feature type="signal peptide" evidence="1">
    <location>
        <begin position="1"/>
        <end position="25"/>
    </location>
</feature>
<sequence length="148" mass="16632">MCRATTHIFFGLPIRTWLLVPAADAWPKLVKTLPFFDLITLRILRGTFQASKRDNTGPSVAERIPVEVWDVVKHKSVDLALLDANDELMRDIDIDEWSRWGSGMRKLGKSLAGSALPPFWIDICSEAEPCYLDCKTCSASVFPALRDP</sequence>